<dbReference type="InterPro" id="IPR039881">
    <property type="entry name" value="PCIF1-like"/>
</dbReference>
<dbReference type="SUPFAM" id="SSF51045">
    <property type="entry name" value="WW domain"/>
    <property type="match status" value="1"/>
</dbReference>
<protein>
    <recommendedName>
        <fullName evidence="7">mRNA (2'-O-methyladenosine-N(6)-)-methyltransferase</fullName>
        <ecNumber evidence="6">2.1.1.62</ecNumber>
    </recommendedName>
    <alternativeName>
        <fullName evidence="8">Cap-specific adenosine methyltransferase</fullName>
    </alternativeName>
    <alternativeName>
        <fullName evidence="9">Phosphorylated CTD-interacting factor 1</fullName>
    </alternativeName>
</protein>
<dbReference type="FunFam" id="1.20.1270.10:FF:000020">
    <property type="entry name" value="Phosphorylated CTD-interacting factor 1"/>
    <property type="match status" value="1"/>
</dbReference>
<dbReference type="GO" id="GO:0005634">
    <property type="term" value="C:nucleus"/>
    <property type="evidence" value="ECO:0007669"/>
    <property type="project" value="UniProtKB-SubCell"/>
</dbReference>
<dbReference type="InterPro" id="IPR036020">
    <property type="entry name" value="WW_dom_sf"/>
</dbReference>
<gene>
    <name evidence="12" type="primary">pcif1</name>
    <name evidence="12" type="ORF">AOXY_G23799</name>
</gene>
<dbReference type="FunFam" id="2.20.70.10:FF:000036">
    <property type="entry name" value="Phosphorylated CTD-interacting factor 1"/>
    <property type="match status" value="1"/>
</dbReference>
<dbReference type="Proteomes" id="UP001230051">
    <property type="component" value="Unassembled WGS sequence"/>
</dbReference>
<dbReference type="Pfam" id="PF00397">
    <property type="entry name" value="WW"/>
    <property type="match status" value="1"/>
</dbReference>
<feature type="region of interest" description="Disordered" evidence="10">
    <location>
        <begin position="725"/>
        <end position="779"/>
    </location>
</feature>
<dbReference type="EC" id="2.1.1.62" evidence="6"/>
<dbReference type="InterPro" id="IPR022035">
    <property type="entry name" value="PCIF1_WW"/>
</dbReference>
<comment type="caution">
    <text evidence="12">The sequence shown here is derived from an EMBL/GenBank/DDBJ whole genome shotgun (WGS) entry which is preliminary data.</text>
</comment>
<keyword evidence="4" id="KW-0539">Nucleus</keyword>
<evidence type="ECO:0000256" key="10">
    <source>
        <dbReference type="SAM" id="MobiDB-lite"/>
    </source>
</evidence>
<evidence type="ECO:0000256" key="8">
    <source>
        <dbReference type="ARBA" id="ARBA00076956"/>
    </source>
</evidence>
<proteinExistence type="inferred from homology"/>
<comment type="subcellular location">
    <subcellularLocation>
        <location evidence="1">Nucleus</location>
    </subcellularLocation>
</comment>
<feature type="region of interest" description="Disordered" evidence="10">
    <location>
        <begin position="60"/>
        <end position="88"/>
    </location>
</feature>
<feature type="region of interest" description="Disordered" evidence="10">
    <location>
        <begin position="145"/>
        <end position="164"/>
    </location>
</feature>
<dbReference type="GO" id="GO:0032259">
    <property type="term" value="P:methylation"/>
    <property type="evidence" value="ECO:0007669"/>
    <property type="project" value="UniProtKB-KW"/>
</dbReference>
<dbReference type="EMBL" id="JAGXEW010000025">
    <property type="protein sequence ID" value="KAK1157664.1"/>
    <property type="molecule type" value="Genomic_DNA"/>
</dbReference>
<dbReference type="GO" id="GO:0099122">
    <property type="term" value="F:RNA polymerase II C-terminal domain binding"/>
    <property type="evidence" value="ECO:0007669"/>
    <property type="project" value="InterPro"/>
</dbReference>
<evidence type="ECO:0000313" key="13">
    <source>
        <dbReference type="Proteomes" id="UP001230051"/>
    </source>
</evidence>
<feature type="domain" description="WW" evidence="11">
    <location>
        <begin position="94"/>
        <end position="128"/>
    </location>
</feature>
<dbReference type="Gene3D" id="1.20.1270.10">
    <property type="match status" value="1"/>
</dbReference>
<dbReference type="PROSITE" id="PS50020">
    <property type="entry name" value="WW_DOMAIN_2"/>
    <property type="match status" value="1"/>
</dbReference>
<reference evidence="12" key="1">
    <citation type="submission" date="2022-02" db="EMBL/GenBank/DDBJ databases">
        <title>Atlantic sturgeon de novo genome assembly.</title>
        <authorList>
            <person name="Stock M."/>
            <person name="Klopp C."/>
            <person name="Guiguen Y."/>
            <person name="Cabau C."/>
            <person name="Parinello H."/>
            <person name="Santidrian Yebra-Pimentel E."/>
            <person name="Kuhl H."/>
            <person name="Dirks R.P."/>
            <person name="Guessner J."/>
            <person name="Wuertz S."/>
            <person name="Du K."/>
            <person name="Schartl M."/>
        </authorList>
    </citation>
    <scope>NUCLEOTIDE SEQUENCE</scope>
    <source>
        <strain evidence="12">STURGEONOMICS-FGT-2020</strain>
        <tissue evidence="12">Whole blood</tissue>
    </source>
</reference>
<comment type="similarity">
    <text evidence="5">Belongs to the CAPAM family.</text>
</comment>
<dbReference type="InterPro" id="IPR029048">
    <property type="entry name" value="HSP70_C_sf"/>
</dbReference>
<feature type="compositionally biased region" description="Low complexity" evidence="10">
    <location>
        <begin position="758"/>
        <end position="772"/>
    </location>
</feature>
<evidence type="ECO:0000256" key="4">
    <source>
        <dbReference type="ARBA" id="ARBA00023242"/>
    </source>
</evidence>
<evidence type="ECO:0000256" key="7">
    <source>
        <dbReference type="ARBA" id="ARBA00068890"/>
    </source>
</evidence>
<dbReference type="PANTHER" id="PTHR21727">
    <property type="entry name" value="PHOSPHORYLATED CTD INTERACTING FACTOR 1"/>
    <property type="match status" value="1"/>
</dbReference>
<feature type="compositionally biased region" description="Low complexity" evidence="10">
    <location>
        <begin position="179"/>
        <end position="190"/>
    </location>
</feature>
<organism evidence="12 13">
    <name type="scientific">Acipenser oxyrinchus oxyrinchus</name>
    <dbReference type="NCBI Taxonomy" id="40147"/>
    <lineage>
        <taxon>Eukaryota</taxon>
        <taxon>Metazoa</taxon>
        <taxon>Chordata</taxon>
        <taxon>Craniata</taxon>
        <taxon>Vertebrata</taxon>
        <taxon>Euteleostomi</taxon>
        <taxon>Actinopterygii</taxon>
        <taxon>Chondrostei</taxon>
        <taxon>Acipenseriformes</taxon>
        <taxon>Acipenseridae</taxon>
        <taxon>Acipenser</taxon>
    </lineage>
</organism>
<evidence type="ECO:0000313" key="12">
    <source>
        <dbReference type="EMBL" id="KAK1157664.1"/>
    </source>
</evidence>
<keyword evidence="2" id="KW-0489">Methyltransferase</keyword>
<evidence type="ECO:0000256" key="2">
    <source>
        <dbReference type="ARBA" id="ARBA00022603"/>
    </source>
</evidence>
<feature type="compositionally biased region" description="Basic and acidic residues" evidence="10">
    <location>
        <begin position="742"/>
        <end position="752"/>
    </location>
</feature>
<dbReference type="InterPro" id="IPR001202">
    <property type="entry name" value="WW_dom"/>
</dbReference>
<dbReference type="CDD" id="cd00201">
    <property type="entry name" value="WW"/>
    <property type="match status" value="1"/>
</dbReference>
<evidence type="ECO:0000256" key="6">
    <source>
        <dbReference type="ARBA" id="ARBA00066738"/>
    </source>
</evidence>
<name>A0AAD8CTP1_ACIOX</name>
<feature type="region of interest" description="Disordered" evidence="10">
    <location>
        <begin position="1"/>
        <end position="26"/>
    </location>
</feature>
<evidence type="ECO:0000259" key="11">
    <source>
        <dbReference type="PROSITE" id="PS50020"/>
    </source>
</evidence>
<dbReference type="Gene3D" id="2.20.70.10">
    <property type="match status" value="1"/>
</dbReference>
<dbReference type="AlphaFoldDB" id="A0AAD8CTP1"/>
<keyword evidence="13" id="KW-1185">Reference proteome</keyword>
<evidence type="ECO:0000256" key="9">
    <source>
        <dbReference type="ARBA" id="ARBA00077307"/>
    </source>
</evidence>
<evidence type="ECO:0000256" key="3">
    <source>
        <dbReference type="ARBA" id="ARBA00022679"/>
    </source>
</evidence>
<sequence>MNRWRAALTHAQSPGPGSQYKMAGTVGRKRRRRIRIELSEAFIGFPAILSKLSENHNTAGGDHPALVMSPTSSSNQGQPLSPSAAKPTLELPDDMIQAGWSKCWSKRENRPYYFNRFTNQSLWEMPVLGQHDVISDPLGLNAAPVDPGLDNGQRKRRLSEETAVGGANSFKRPKVEIMPVTPTTPTVPISPSTPGPPGTPLSKIWGSPTDEKQQPPSAAPAPAPYRPTAVYWDLDIPTNAVIKERPPSDALPPHPDVELQRAQLTLKLRKHYLELCQQREGIEPPRDSFNRWLLERKVLDKGKDPFLPSECEPVISPAMFREVMNDIPIRLSRIKYREEARKLLFKYAESAKRMIESRNATPDSRKVVKWNVEDTISWLRKDHSASKEDYMDRLEHLRKQCGPHVAAVAKDSVEGICSKIYHISCDYARRIRDCHSALLKECNISETVEASEIQDRLVYCYPLRLAIPSPPQPRVDLHFENDVACVRFKGEMVKINRNYFSKLELLYRYSCIDDPRFEKFLSRVWCLIKRYQTMFGAGVHEGTGLQGALPVPVFEALHKQFGVSFECFASPLNSYFKQFCSAFPDCDGFFGSRGPFLSFSPVSGSFEANPPFCEELMDAMVSHFEDLLELSSEPLSFIVFVPEWRDPPTPALTRMESSRFKRHQLTVPAFEHEYRSGSQHTCKREEMYYKAVHGTAVLFLQNAAGFAKWEPTAERVQELQGAYRVSGRTLTSPGPAPATGTGDKELETEREQGTSQETPSTGDTTPPSGVTPAPDPASI</sequence>
<keyword evidence="3" id="KW-0808">Transferase</keyword>
<evidence type="ECO:0000256" key="1">
    <source>
        <dbReference type="ARBA" id="ARBA00004123"/>
    </source>
</evidence>
<feature type="region of interest" description="Disordered" evidence="10">
    <location>
        <begin position="179"/>
        <end position="224"/>
    </location>
</feature>
<accession>A0AAD8CTP1</accession>
<evidence type="ECO:0000256" key="5">
    <source>
        <dbReference type="ARBA" id="ARBA00061408"/>
    </source>
</evidence>
<dbReference type="PANTHER" id="PTHR21727:SF0">
    <property type="entry name" value="MRNA (2'-O-METHYLADENOSINE-N(6)-)-METHYLTRANSFERASE"/>
    <property type="match status" value="1"/>
</dbReference>
<feature type="compositionally biased region" description="Polar residues" evidence="10">
    <location>
        <begin position="69"/>
        <end position="81"/>
    </location>
</feature>
<dbReference type="GO" id="GO:0016422">
    <property type="term" value="F:mRNA (2'-O-methyladenosine-N6-)-methyltransferase activity"/>
    <property type="evidence" value="ECO:0007669"/>
    <property type="project" value="UniProtKB-EC"/>
</dbReference>
<dbReference type="Pfam" id="PF12237">
    <property type="entry name" value="PCIF1_WW"/>
    <property type="match status" value="1"/>
</dbReference>